<dbReference type="Gene3D" id="2.120.10.30">
    <property type="entry name" value="TolB, C-terminal domain"/>
    <property type="match status" value="4"/>
</dbReference>
<dbReference type="PANTHER" id="PTHR24104">
    <property type="entry name" value="E3 UBIQUITIN-PROTEIN LIGASE NHLRC1-RELATED"/>
    <property type="match status" value="1"/>
</dbReference>
<evidence type="ECO:0000313" key="3">
    <source>
        <dbReference type="Proteomes" id="UP000275069"/>
    </source>
</evidence>
<reference evidence="2 3" key="1">
    <citation type="submission" date="2018-09" db="EMBL/GenBank/DDBJ databases">
        <title>Genome sequencing of strain 2DFW10M-5.</title>
        <authorList>
            <person name="Heo J."/>
            <person name="Kim S.-J."/>
            <person name="Kwon S.-W."/>
        </authorList>
    </citation>
    <scope>NUCLEOTIDE SEQUENCE [LARGE SCALE GENOMIC DNA]</scope>
    <source>
        <strain evidence="2 3">2DFW10M-5</strain>
    </source>
</reference>
<dbReference type="OrthoDB" id="5116373at2"/>
<dbReference type="Pfam" id="PF25021">
    <property type="entry name" value="TEN_NHL"/>
    <property type="match status" value="2"/>
</dbReference>
<evidence type="ECO:0000259" key="1">
    <source>
        <dbReference type="Pfam" id="PF25021"/>
    </source>
</evidence>
<dbReference type="InterPro" id="IPR007253">
    <property type="entry name" value="Cell_wall-bd_2"/>
</dbReference>
<evidence type="ECO:0000313" key="2">
    <source>
        <dbReference type="EMBL" id="AYG04261.1"/>
    </source>
</evidence>
<proteinExistence type="predicted"/>
<dbReference type="SUPFAM" id="SSF63829">
    <property type="entry name" value="Calcium-dependent phosphotriesterase"/>
    <property type="match status" value="2"/>
</dbReference>
<dbReference type="Proteomes" id="UP000275069">
    <property type="component" value="Chromosome"/>
</dbReference>
<dbReference type="Gene3D" id="3.40.50.12090">
    <property type="match status" value="2"/>
</dbReference>
<keyword evidence="3" id="KW-1185">Reference proteome</keyword>
<gene>
    <name evidence="2" type="ORF">D7I44_12465</name>
</gene>
<dbReference type="Pfam" id="PF04122">
    <property type="entry name" value="CW_binding_2"/>
    <property type="match status" value="3"/>
</dbReference>
<dbReference type="RefSeq" id="WP_120789791.1">
    <property type="nucleotide sequence ID" value="NZ_CP032624.1"/>
</dbReference>
<feature type="domain" description="Teneurin NHL" evidence="1">
    <location>
        <begin position="673"/>
        <end position="778"/>
    </location>
</feature>
<dbReference type="InterPro" id="IPR050952">
    <property type="entry name" value="TRIM-NHL_E3_ligases"/>
</dbReference>
<name>A0A387C159_9MICO</name>
<dbReference type="InterPro" id="IPR000033">
    <property type="entry name" value="LDLR_classB_rpt"/>
</dbReference>
<feature type="domain" description="Teneurin NHL" evidence="1">
    <location>
        <begin position="793"/>
        <end position="944"/>
    </location>
</feature>
<dbReference type="InterPro" id="IPR011042">
    <property type="entry name" value="6-blade_b-propeller_TolB-like"/>
</dbReference>
<dbReference type="EMBL" id="CP032624">
    <property type="protein sequence ID" value="AYG04261.1"/>
    <property type="molecule type" value="Genomic_DNA"/>
</dbReference>
<dbReference type="InterPro" id="IPR056822">
    <property type="entry name" value="TEN_NHL"/>
</dbReference>
<accession>A0A387C159</accession>
<sequence length="1003" mass="99549">MSALAGSSVKVRLEGGPVLLCALLLVTAAMLATPETSASAAPPASSIAVSRVSGADRYATAVALAQAGYPHGAPIVFLANGTEFPDALSAGPAAAKTGGPLLLIPGSGMPSAVAAELQSLNPAKVELVGGTAVIPSAVESEVQALLPSAAVDRLAGADRYGTSQAINTVFSKISTTYLTSGLNYPDALSAGANAAAEGAPIMLVNGALDSLDQGTRDELLASGVQNIVIAGGTSAVSAGIQAELVALNGSPTVTRLGGADRYSTSQLIAKRDVGAATHAFLVSGEEFPDGLTTSAIAGAEHAPLFTVEPGCVPNQTYQELLDLGVTSVTLVGGTAVLSPDVASLHTCQPFKAAPKLSIVAGTQVFPHSGSALESSLDEPTAVAEDAAGNIFIADTGNHVVEKVTPSGTMSVFAGDGFSGTPTPGSATFSDLENPTGLATDSAGNLYIADEDYIEKVTPTGSLSVLAGDGISGAPTAGLANQSDLQGVEKIALDSDGDVYASGSSNIEKITAAGALSIVLNQGTSALAVDPSGNLYFCDSEDDYIKRLAPDGAISIFAGNFSRAYPTPGPATSSSIGDPTDLSTDSAGDLYIADSYGSDVAEVTPDGTLSITADLYQLGVSIPPSAPIGNSLGSAVDPAGDLLIAESADDEVQELPANGALHTIAGNRYSNVQTPGAALATSLGEPSDVAVDSSGNLYVADAKNEVIDKISPSGQLSVVAGNGNGGSPTPGPATASDLGWPRSLAVDSSGNIYVADIGNSVIEKITPAGELSIVAGRGTAGVPFPGEPAVDSNLSPNGIAVDPSGNLFISDSADGIVMKVSRATGILTIVAGYLDSYGGVHGQPTPGPATSTALEFPTGVGTDGAGNVFIADAHYVVKVTPSGVLSIVAGNGIQGEPSVGPALQSSLQFPSAVAVDPNGDVYISDVDHVEEVTPSGSLSVAAGNGNSSAPTPGSASASGLLPLFSDQPLFEDAITYGLQLGGIASDSNGNVYLATGYDIAKLSR</sequence>
<dbReference type="SMART" id="SM00135">
    <property type="entry name" value="LY"/>
    <property type="match status" value="6"/>
</dbReference>
<dbReference type="AlphaFoldDB" id="A0A387C159"/>
<organism evidence="2 3">
    <name type="scientific">Gryllotalpicola protaetiae</name>
    <dbReference type="NCBI Taxonomy" id="2419771"/>
    <lineage>
        <taxon>Bacteria</taxon>
        <taxon>Bacillati</taxon>
        <taxon>Actinomycetota</taxon>
        <taxon>Actinomycetes</taxon>
        <taxon>Micrococcales</taxon>
        <taxon>Microbacteriaceae</taxon>
        <taxon>Gryllotalpicola</taxon>
    </lineage>
</organism>
<dbReference type="KEGG" id="gry:D7I44_12465"/>
<protein>
    <recommendedName>
        <fullName evidence="1">Teneurin NHL domain-containing protein</fullName>
    </recommendedName>
</protein>